<accession>A0A645FKR0</accession>
<sequence length="127" mass="13869">MLPADGVIVSTPTGSTAYALSAGGPIVPPHVPCMVLAPICAHTLYARPVIVGENDIINLIPKGSHRDLMLTQDGQLGYEILPGDRIELSLSKDKFVNVIVLPQRTYFDLLHEKLQWGQGIVRNEDKE</sequence>
<dbReference type="InterPro" id="IPR016064">
    <property type="entry name" value="NAD/diacylglycerol_kinase_sf"/>
</dbReference>
<dbReference type="GO" id="GO:0006741">
    <property type="term" value="P:NADP+ biosynthetic process"/>
    <property type="evidence" value="ECO:0007669"/>
    <property type="project" value="TreeGrafter"/>
</dbReference>
<protein>
    <submittedName>
        <fullName evidence="1">NAD kinase</fullName>
        <ecNumber evidence="1">2.7.1.23</ecNumber>
    </submittedName>
</protein>
<name>A0A645FKR0_9ZZZZ</name>
<dbReference type="GO" id="GO:0019674">
    <property type="term" value="P:NAD+ metabolic process"/>
    <property type="evidence" value="ECO:0007669"/>
    <property type="project" value="InterPro"/>
</dbReference>
<dbReference type="InterPro" id="IPR017438">
    <property type="entry name" value="ATP-NAD_kinase_N"/>
</dbReference>
<dbReference type="PANTHER" id="PTHR20275:SF0">
    <property type="entry name" value="NAD KINASE"/>
    <property type="match status" value="1"/>
</dbReference>
<dbReference type="PANTHER" id="PTHR20275">
    <property type="entry name" value="NAD KINASE"/>
    <property type="match status" value="1"/>
</dbReference>
<dbReference type="Pfam" id="PF20143">
    <property type="entry name" value="NAD_kinase_C"/>
    <property type="match status" value="1"/>
</dbReference>
<keyword evidence="1" id="KW-0418">Kinase</keyword>
<dbReference type="InterPro" id="IPR017437">
    <property type="entry name" value="ATP-NAD_kinase_PpnK-typ_C"/>
</dbReference>
<dbReference type="AlphaFoldDB" id="A0A645FKR0"/>
<comment type="caution">
    <text evidence="1">The sequence shown here is derived from an EMBL/GenBank/DDBJ whole genome shotgun (WGS) entry which is preliminary data.</text>
</comment>
<gene>
    <name evidence="1" type="primary">nadK_35</name>
    <name evidence="1" type="ORF">SDC9_161255</name>
</gene>
<dbReference type="SUPFAM" id="SSF111331">
    <property type="entry name" value="NAD kinase/diacylglycerol kinase-like"/>
    <property type="match status" value="1"/>
</dbReference>
<dbReference type="Gene3D" id="3.40.50.10330">
    <property type="entry name" value="Probable inorganic polyphosphate/atp-NAD kinase, domain 1"/>
    <property type="match status" value="1"/>
</dbReference>
<dbReference type="EC" id="2.7.1.23" evidence="1"/>
<dbReference type="GO" id="GO:0003951">
    <property type="term" value="F:NAD+ kinase activity"/>
    <property type="evidence" value="ECO:0007669"/>
    <property type="project" value="UniProtKB-EC"/>
</dbReference>
<dbReference type="Gene3D" id="2.60.200.30">
    <property type="entry name" value="Probable inorganic polyphosphate/atp-NAD kinase, domain 2"/>
    <property type="match status" value="1"/>
</dbReference>
<organism evidence="1">
    <name type="scientific">bioreactor metagenome</name>
    <dbReference type="NCBI Taxonomy" id="1076179"/>
    <lineage>
        <taxon>unclassified sequences</taxon>
        <taxon>metagenomes</taxon>
        <taxon>ecological metagenomes</taxon>
    </lineage>
</organism>
<evidence type="ECO:0000313" key="1">
    <source>
        <dbReference type="EMBL" id="MPN13929.1"/>
    </source>
</evidence>
<dbReference type="EMBL" id="VSSQ01060490">
    <property type="protein sequence ID" value="MPN13929.1"/>
    <property type="molecule type" value="Genomic_DNA"/>
</dbReference>
<reference evidence="1" key="1">
    <citation type="submission" date="2019-08" db="EMBL/GenBank/DDBJ databases">
        <authorList>
            <person name="Kucharzyk K."/>
            <person name="Murdoch R.W."/>
            <person name="Higgins S."/>
            <person name="Loffler F."/>
        </authorList>
    </citation>
    <scope>NUCLEOTIDE SEQUENCE</scope>
</reference>
<keyword evidence="1" id="KW-0808">Transferase</keyword>
<proteinExistence type="predicted"/>